<proteinExistence type="predicted"/>
<evidence type="ECO:0000313" key="2">
    <source>
        <dbReference type="Proteomes" id="UP000002168"/>
    </source>
</evidence>
<dbReference type="RefSeq" id="WP_012323325.1">
    <property type="nucleotide sequence ID" value="NC_010506.1"/>
</dbReference>
<dbReference type="PROSITE" id="PS51257">
    <property type="entry name" value="PROKAR_LIPOPROTEIN"/>
    <property type="match status" value="1"/>
</dbReference>
<dbReference type="Proteomes" id="UP000002168">
    <property type="component" value="Chromosome"/>
</dbReference>
<evidence type="ECO:0008006" key="3">
    <source>
        <dbReference type="Google" id="ProtNLM"/>
    </source>
</evidence>
<organism evidence="1 2">
    <name type="scientific">Shewanella woodyi (strain ATCC 51908 / MS32)</name>
    <dbReference type="NCBI Taxonomy" id="392500"/>
    <lineage>
        <taxon>Bacteria</taxon>
        <taxon>Pseudomonadati</taxon>
        <taxon>Pseudomonadota</taxon>
        <taxon>Gammaproteobacteria</taxon>
        <taxon>Alteromonadales</taxon>
        <taxon>Shewanellaceae</taxon>
        <taxon>Shewanella</taxon>
    </lineage>
</organism>
<keyword evidence="2" id="KW-1185">Reference proteome</keyword>
<protein>
    <recommendedName>
        <fullName evidence="3">Lipoprotein</fullName>
    </recommendedName>
</protein>
<name>B1KDH7_SHEWM</name>
<sequence length="137" mass="15642" precursor="true">MKHRAFIVSALLLSGCTSTSNIDPLLVSKLSGVWDEINSEMCSSNYHTVEFDSSTLILKYVDKGYISENDGRNILKYRILSQSPDSIRVVLDDETRLDNDNKPVVWHLKSLNNDQYCWGRDDWPEGSCTPSRHRCKS</sequence>
<accession>B1KDH7</accession>
<dbReference type="AlphaFoldDB" id="B1KDH7"/>
<dbReference type="KEGG" id="swd:Swoo_0682"/>
<dbReference type="HOGENOM" id="CLU_1863807_0_0_6"/>
<evidence type="ECO:0000313" key="1">
    <source>
        <dbReference type="EMBL" id="ACA84978.1"/>
    </source>
</evidence>
<reference evidence="1 2" key="1">
    <citation type="submission" date="2008-02" db="EMBL/GenBank/DDBJ databases">
        <title>Complete sequence of Shewanella woodyi ATCC 51908.</title>
        <authorList>
            <consortium name="US DOE Joint Genome Institute"/>
            <person name="Copeland A."/>
            <person name="Lucas S."/>
            <person name="Lapidus A."/>
            <person name="Glavina del Rio T."/>
            <person name="Dalin E."/>
            <person name="Tice H."/>
            <person name="Bruce D."/>
            <person name="Goodwin L."/>
            <person name="Pitluck S."/>
            <person name="Sims D."/>
            <person name="Brettin T."/>
            <person name="Detter J.C."/>
            <person name="Han C."/>
            <person name="Kuske C.R."/>
            <person name="Schmutz J."/>
            <person name="Larimer F."/>
            <person name="Land M."/>
            <person name="Hauser L."/>
            <person name="Kyrpides N."/>
            <person name="Lykidis A."/>
            <person name="Zhao J.-S."/>
            <person name="Richardson P."/>
        </authorList>
    </citation>
    <scope>NUCLEOTIDE SEQUENCE [LARGE SCALE GENOMIC DNA]</scope>
    <source>
        <strain evidence="2">ATCC 51908 / MS32</strain>
    </source>
</reference>
<gene>
    <name evidence="1" type="ordered locus">Swoo_0682</name>
</gene>
<dbReference type="EMBL" id="CP000961">
    <property type="protein sequence ID" value="ACA84978.1"/>
    <property type="molecule type" value="Genomic_DNA"/>
</dbReference>